<keyword evidence="1" id="KW-0472">Membrane</keyword>
<dbReference type="OrthoDB" id="9889955at2"/>
<accession>A0A1G7QL87</accession>
<dbReference type="AlphaFoldDB" id="A0A1G7QL87"/>
<name>A0A1G7QL87_9LACT</name>
<protein>
    <submittedName>
        <fullName evidence="2">Uncharacterized protein</fullName>
    </submittedName>
</protein>
<dbReference type="RefSeq" id="WP_090289204.1">
    <property type="nucleotide sequence ID" value="NZ_FNCK01000002.1"/>
</dbReference>
<dbReference type="EMBL" id="FNCK01000002">
    <property type="protein sequence ID" value="SDF98669.1"/>
    <property type="molecule type" value="Genomic_DNA"/>
</dbReference>
<feature type="transmembrane region" description="Helical" evidence="1">
    <location>
        <begin position="34"/>
        <end position="53"/>
    </location>
</feature>
<evidence type="ECO:0000313" key="3">
    <source>
        <dbReference type="Proteomes" id="UP000199708"/>
    </source>
</evidence>
<proteinExistence type="predicted"/>
<evidence type="ECO:0000313" key="2">
    <source>
        <dbReference type="EMBL" id="SDF98669.1"/>
    </source>
</evidence>
<sequence>MKDIVSILLTIVLIAGSSYHFYKRSRNIFVEVIQSYWIWTQLITIGLLIWIGFQFASSIWHYLLIASAILYFLSGPLARGISKSDFSVFRGTLSVMIPISFAKVDRVVITRDLEKKCINLLGKANNQYFAQSFPLNDEVQLIAHLKQANIEVDIQDSLHS</sequence>
<reference evidence="2 3" key="1">
    <citation type="submission" date="2016-10" db="EMBL/GenBank/DDBJ databases">
        <authorList>
            <person name="de Groot N.N."/>
        </authorList>
    </citation>
    <scope>NUCLEOTIDE SEQUENCE [LARGE SCALE GENOMIC DNA]</scope>
    <source>
        <strain evidence="2 3">ATCC BAA-466</strain>
    </source>
</reference>
<gene>
    <name evidence="2" type="ORF">SAMN05421791_102113</name>
</gene>
<keyword evidence="1" id="KW-0812">Transmembrane</keyword>
<organism evidence="2 3">
    <name type="scientific">Facklamia miroungae</name>
    <dbReference type="NCBI Taxonomy" id="120956"/>
    <lineage>
        <taxon>Bacteria</taxon>
        <taxon>Bacillati</taxon>
        <taxon>Bacillota</taxon>
        <taxon>Bacilli</taxon>
        <taxon>Lactobacillales</taxon>
        <taxon>Aerococcaceae</taxon>
        <taxon>Facklamia</taxon>
    </lineage>
</organism>
<feature type="transmembrane region" description="Helical" evidence="1">
    <location>
        <begin position="59"/>
        <end position="78"/>
    </location>
</feature>
<evidence type="ECO:0000256" key="1">
    <source>
        <dbReference type="SAM" id="Phobius"/>
    </source>
</evidence>
<keyword evidence="3" id="KW-1185">Reference proteome</keyword>
<dbReference type="Proteomes" id="UP000199708">
    <property type="component" value="Unassembled WGS sequence"/>
</dbReference>
<keyword evidence="1" id="KW-1133">Transmembrane helix</keyword>
<feature type="transmembrane region" description="Helical" evidence="1">
    <location>
        <begin position="6"/>
        <end position="22"/>
    </location>
</feature>